<accession>A0ABS1V1F0</accession>
<dbReference type="EMBL" id="JAEUXJ010000001">
    <property type="protein sequence ID" value="MBL6454118.1"/>
    <property type="molecule type" value="Genomic_DNA"/>
</dbReference>
<evidence type="ECO:0008006" key="5">
    <source>
        <dbReference type="Google" id="ProtNLM"/>
    </source>
</evidence>
<gene>
    <name evidence="3" type="ORF">JMJ55_02210</name>
</gene>
<sequence>MRGTPLLLLGLLLAPAAAGAEGAVGIRVGNHPNHGRVVFDWPAPPGYQAEQAEGAVVLRFPPGSAIDLAGARRPPRNVLGVTAEGEAIRIALRPGARTRIFRVGPKVVVDALDPAPAQGQVQGQSPPPTQPAQAARPAPPPATSAPAPVVAAAPAPTEPPAASAPRAVRPGPVALPFPPGTGAAVLRRGGQLLALFDSAAPLDLAALRARPGLATLEAEALPGATLLRLPLAPEPPLLRREGAGWVLDPAGAGAGQPMPVEAEGGAASRLLLRAATPGRVVPLTDPESGLPLLVGTVRAGADHQPTARRLPELDLPPTLLGLAVLARSDRVTLRAGEGRFLIGAGEALALDPAAVGPAPAMAPTRIFDLPNLPPAQLLDRLRALQASIAAAPPLTRLPLRRAAGETLLALGLPQEAQSMLDLAGTEDPRAAGDAPLAALTAAAALLAGRLPQAAALRNDAQPASDEVTLWRAALAAAEGEPARAAPGFAATLPLLFDYPEALRARLLPRAALALAEAGALDPLRQLLDRAGPLPTLALPRAMLAEAEGQAEAALAAYDTIAAGRDRPARARALRRAVELRLANGKLDAAGAARALDATLFAWRDEAEEIAARLRLAELRRDSGDASGALALLRETEALFPDQAARLRPAIGAAFLAALAQEPPLAAVALFDAYPAWLPEGSAGEAALLALADRLAALDLGDRAAALLGRAAVQGGGPGRAALGLRQAGLLLAEGNATAALAALEASATPELPASLLEARSLLQAQADVRLGRGEAAEARLRALGVAGAEALAQLLAERGDWAGAAAAFAQHLRDTLPAMPAPLTEAQQRLLLRQAAMLVLAGDEAALATLRAESASRLSPGPLAAGFILLTAERLRGLADLPRLQRELSLFRTMPARLEALRAGGPVTR</sequence>
<proteinExistence type="predicted"/>
<keyword evidence="4" id="KW-1185">Reference proteome</keyword>
<evidence type="ECO:0000256" key="2">
    <source>
        <dbReference type="SAM" id="SignalP"/>
    </source>
</evidence>
<feature type="signal peptide" evidence="2">
    <location>
        <begin position="1"/>
        <end position="20"/>
    </location>
</feature>
<feature type="chain" id="PRO_5046070503" description="Tetratricopeptide repeat-containing protein" evidence="2">
    <location>
        <begin position="21"/>
        <end position="909"/>
    </location>
</feature>
<comment type="caution">
    <text evidence="3">The sequence shown here is derived from an EMBL/GenBank/DDBJ whole genome shotgun (WGS) entry which is preliminary data.</text>
</comment>
<dbReference type="Proteomes" id="UP000606490">
    <property type="component" value="Unassembled WGS sequence"/>
</dbReference>
<name>A0ABS1V1F0_9PROT</name>
<reference evidence="3 4" key="1">
    <citation type="submission" date="2021-01" db="EMBL/GenBank/DDBJ databases">
        <title>Belnapia mucosa sp. nov. and Belnapia arida sp. nov., isolated from the Tabernas Desert (Almeria, Spain).</title>
        <authorList>
            <person name="Molina-Menor E."/>
            <person name="Vidal-Verdu A."/>
            <person name="Calonge A."/>
            <person name="Satari L."/>
            <person name="Pereto Magraner J."/>
            <person name="Porcar Miralles M."/>
        </authorList>
    </citation>
    <scope>NUCLEOTIDE SEQUENCE [LARGE SCALE GENOMIC DNA]</scope>
    <source>
        <strain evidence="3 4">T6</strain>
    </source>
</reference>
<feature type="region of interest" description="Disordered" evidence="1">
    <location>
        <begin position="117"/>
        <end position="167"/>
    </location>
</feature>
<evidence type="ECO:0000313" key="3">
    <source>
        <dbReference type="EMBL" id="MBL6454118.1"/>
    </source>
</evidence>
<keyword evidence="2" id="KW-0732">Signal</keyword>
<organism evidence="3 4">
    <name type="scientific">Belnapia mucosa</name>
    <dbReference type="NCBI Taxonomy" id="2804532"/>
    <lineage>
        <taxon>Bacteria</taxon>
        <taxon>Pseudomonadati</taxon>
        <taxon>Pseudomonadota</taxon>
        <taxon>Alphaproteobacteria</taxon>
        <taxon>Acetobacterales</taxon>
        <taxon>Roseomonadaceae</taxon>
        <taxon>Belnapia</taxon>
    </lineage>
</organism>
<evidence type="ECO:0000313" key="4">
    <source>
        <dbReference type="Proteomes" id="UP000606490"/>
    </source>
</evidence>
<feature type="compositionally biased region" description="Low complexity" evidence="1">
    <location>
        <begin position="144"/>
        <end position="167"/>
    </location>
</feature>
<protein>
    <recommendedName>
        <fullName evidence="5">Tetratricopeptide repeat-containing protein</fullName>
    </recommendedName>
</protein>
<evidence type="ECO:0000256" key="1">
    <source>
        <dbReference type="SAM" id="MobiDB-lite"/>
    </source>
</evidence>
<dbReference type="RefSeq" id="WP_202823847.1">
    <property type="nucleotide sequence ID" value="NZ_JAEUXJ010000001.1"/>
</dbReference>